<protein>
    <submittedName>
        <fullName evidence="2">IS701 family transposase</fullName>
    </submittedName>
</protein>
<dbReference type="InterPro" id="IPR012337">
    <property type="entry name" value="RNaseH-like_sf"/>
</dbReference>
<sequence length="322" mass="37078">MQKQKCSLSLYSNFLIGNQNRYSGVELSKVADGIAHDAVSRWLLKFTFKPQELWNQVKDLVNPRAGYLVVDDTTLDKRYSKENELAKLQYSGDEHGLVNGINLVNLLWTNLEKCVPVDYRIYQKEIDGKTKNDLFLELLKKALKRGFSPLYVLFDSWYSSLENLKFIRSQGLKFICNLKSNRIVSCHRVQMSLSDLSLANKQVEKVWLKGFGQILVCKVVATNGDITYLATNDLALTDYNEFTGHFEQRWNIEEFHRGIKQTTGIEKCYSVKAQSQKTHIFSAFVAFVRLEAVRISESISWYEQKASITRFATANYIKYANA</sequence>
<gene>
    <name evidence="2" type="ORF">COZ78_03670</name>
</gene>
<evidence type="ECO:0000313" key="2">
    <source>
        <dbReference type="EMBL" id="PIX02827.1"/>
    </source>
</evidence>
<dbReference type="SUPFAM" id="SSF53098">
    <property type="entry name" value="Ribonuclease H-like"/>
    <property type="match status" value="1"/>
</dbReference>
<evidence type="ECO:0000313" key="3">
    <source>
        <dbReference type="Proteomes" id="UP000230505"/>
    </source>
</evidence>
<comment type="caution">
    <text evidence="2">The sequence shown here is derived from an EMBL/GenBank/DDBJ whole genome shotgun (WGS) entry which is preliminary data.</text>
</comment>
<evidence type="ECO:0000259" key="1">
    <source>
        <dbReference type="Pfam" id="PF13546"/>
    </source>
</evidence>
<dbReference type="InterPro" id="IPR038721">
    <property type="entry name" value="IS701-like_DDE_dom"/>
</dbReference>
<proteinExistence type="predicted"/>
<dbReference type="Proteomes" id="UP000230505">
    <property type="component" value="Unassembled WGS sequence"/>
</dbReference>
<reference evidence="3" key="1">
    <citation type="submission" date="2017-09" db="EMBL/GenBank/DDBJ databases">
        <title>Depth-based differentiation of microbial function through sediment-hosted aquifers and enrichment of novel symbionts in the deep terrestrial subsurface.</title>
        <authorList>
            <person name="Probst A.J."/>
            <person name="Ladd B."/>
            <person name="Jarett J.K."/>
            <person name="Geller-Mcgrath D.E."/>
            <person name="Sieber C.M.K."/>
            <person name="Emerson J.B."/>
            <person name="Anantharaman K."/>
            <person name="Thomas B.C."/>
            <person name="Malmstrom R."/>
            <person name="Stieglmeier M."/>
            <person name="Klingl A."/>
            <person name="Woyke T."/>
            <person name="Ryan C.M."/>
            <person name="Banfield J.F."/>
        </authorList>
    </citation>
    <scope>NUCLEOTIDE SEQUENCE [LARGE SCALE GENOMIC DNA]</scope>
</reference>
<dbReference type="InterPro" id="IPR039365">
    <property type="entry name" value="IS701-like"/>
</dbReference>
<dbReference type="EMBL" id="PFHV01000100">
    <property type="protein sequence ID" value="PIX02827.1"/>
    <property type="molecule type" value="Genomic_DNA"/>
</dbReference>
<dbReference type="PANTHER" id="PTHR33627">
    <property type="entry name" value="TRANSPOSASE"/>
    <property type="match status" value="1"/>
</dbReference>
<accession>A0A2M7IXC4</accession>
<name>A0A2M7IXC4_9BACT</name>
<feature type="domain" description="Transposase IS701-like DDE" evidence="1">
    <location>
        <begin position="51"/>
        <end position="184"/>
    </location>
</feature>
<dbReference type="PANTHER" id="PTHR33627:SF1">
    <property type="entry name" value="TRANSPOSASE"/>
    <property type="match status" value="1"/>
</dbReference>
<dbReference type="AlphaFoldDB" id="A0A2M7IXC4"/>
<organism evidence="2 3">
    <name type="scientific">bacterium (Candidatus Gribaldobacteria) CG_4_8_14_3_um_filter_42_11</name>
    <dbReference type="NCBI Taxonomy" id="2014267"/>
    <lineage>
        <taxon>Bacteria</taxon>
        <taxon>Candidatus Gribaldobacteria</taxon>
    </lineage>
</organism>
<dbReference type="Pfam" id="PF13546">
    <property type="entry name" value="DDE_5"/>
    <property type="match status" value="1"/>
</dbReference>